<keyword evidence="2" id="KW-0288">FMN</keyword>
<evidence type="ECO:0000256" key="2">
    <source>
        <dbReference type="ARBA" id="ARBA00022643"/>
    </source>
</evidence>
<dbReference type="RefSeq" id="WP_148947927.1">
    <property type="nucleotide sequence ID" value="NZ_VTEH01000014.1"/>
</dbReference>
<evidence type="ECO:0000259" key="3">
    <source>
        <dbReference type="Pfam" id="PF03358"/>
    </source>
</evidence>
<evidence type="ECO:0000313" key="5">
    <source>
        <dbReference type="Proteomes" id="UP000323317"/>
    </source>
</evidence>
<dbReference type="AlphaFoldDB" id="A0A5D4K9P8"/>
<protein>
    <submittedName>
        <fullName evidence="4">Flavodoxin family protein</fullName>
    </submittedName>
</protein>
<dbReference type="PANTHER" id="PTHR43278">
    <property type="entry name" value="NAD(P)H-DEPENDENT FMN-CONTAINING OXIDOREDUCTASE YWQN-RELATED"/>
    <property type="match status" value="1"/>
</dbReference>
<organism evidence="4 5">
    <name type="scientific">Rossellomorea vietnamensis</name>
    <dbReference type="NCBI Taxonomy" id="218284"/>
    <lineage>
        <taxon>Bacteria</taxon>
        <taxon>Bacillati</taxon>
        <taxon>Bacillota</taxon>
        <taxon>Bacilli</taxon>
        <taxon>Bacillales</taxon>
        <taxon>Bacillaceae</taxon>
        <taxon>Rossellomorea</taxon>
    </lineage>
</organism>
<gene>
    <name evidence="4" type="ORF">FZC79_16740</name>
</gene>
<evidence type="ECO:0000313" key="4">
    <source>
        <dbReference type="EMBL" id="TYR74097.1"/>
    </source>
</evidence>
<name>A0A5D4K9P8_9BACI</name>
<dbReference type="SUPFAM" id="SSF52218">
    <property type="entry name" value="Flavoproteins"/>
    <property type="match status" value="1"/>
</dbReference>
<sequence length="207" mass="22633">MAIKALYLNCSLKKSPETSNTQGLMDKVIDIMNNEGVDTETIRIADYNVAPGMTPDEGIGDEWPEIFEKVKEADILVIGTPIWLGEKSSIAKRVIERINGGASLTNDKGQYLYYNKVAGAVVTGNEDGAKSAAKDVIYGMSHLGFTIPPNVDVYWVGEAGPGPSFLEAEGFDNDFTKQNTKIMAYNLIHFARMLKERPIPAEGNVVE</sequence>
<dbReference type="GO" id="GO:0016491">
    <property type="term" value="F:oxidoreductase activity"/>
    <property type="evidence" value="ECO:0007669"/>
    <property type="project" value="InterPro"/>
</dbReference>
<keyword evidence="1" id="KW-0285">Flavoprotein</keyword>
<proteinExistence type="predicted"/>
<dbReference type="PANTHER" id="PTHR43278:SF4">
    <property type="entry name" value="NAD(P)H-DEPENDENT FMN-CONTAINING OXIDOREDUCTASE YWQN-RELATED"/>
    <property type="match status" value="1"/>
</dbReference>
<dbReference type="Gene3D" id="3.40.50.360">
    <property type="match status" value="1"/>
</dbReference>
<dbReference type="InterPro" id="IPR051796">
    <property type="entry name" value="ISF_SsuE-like"/>
</dbReference>
<dbReference type="EMBL" id="VTEH01000014">
    <property type="protein sequence ID" value="TYR74097.1"/>
    <property type="molecule type" value="Genomic_DNA"/>
</dbReference>
<dbReference type="Proteomes" id="UP000323317">
    <property type="component" value="Unassembled WGS sequence"/>
</dbReference>
<comment type="caution">
    <text evidence="4">The sequence shown here is derived from an EMBL/GenBank/DDBJ whole genome shotgun (WGS) entry which is preliminary data.</text>
</comment>
<reference evidence="4 5" key="1">
    <citation type="submission" date="2019-08" db="EMBL/GenBank/DDBJ databases">
        <title>Bacillus genomes from the desert of Cuatro Cienegas, Coahuila.</title>
        <authorList>
            <person name="Olmedo-Alvarez G."/>
        </authorList>
    </citation>
    <scope>NUCLEOTIDE SEQUENCE [LARGE SCALE GENOMIC DNA]</scope>
    <source>
        <strain evidence="4 5">CH40_1T</strain>
    </source>
</reference>
<dbReference type="Pfam" id="PF03358">
    <property type="entry name" value="FMN_red"/>
    <property type="match status" value="1"/>
</dbReference>
<dbReference type="InterPro" id="IPR029039">
    <property type="entry name" value="Flavoprotein-like_sf"/>
</dbReference>
<accession>A0A5D4K9P8</accession>
<evidence type="ECO:0000256" key="1">
    <source>
        <dbReference type="ARBA" id="ARBA00022630"/>
    </source>
</evidence>
<dbReference type="InterPro" id="IPR005025">
    <property type="entry name" value="FMN_Rdtase-like_dom"/>
</dbReference>
<feature type="domain" description="NADPH-dependent FMN reductase-like" evidence="3">
    <location>
        <begin position="4"/>
        <end position="153"/>
    </location>
</feature>